<dbReference type="AlphaFoldDB" id="A0A2K9VRM9"/>
<keyword evidence="1" id="KW-0472">Membrane</keyword>
<protein>
    <submittedName>
        <fullName evidence="2">Uncharacterized protein</fullName>
    </submittedName>
</protein>
<dbReference type="Proteomes" id="UP000297565">
    <property type="component" value="Unassembled WGS sequence"/>
</dbReference>
<accession>A0A2K9VRM9</accession>
<name>A0A2K9VRM9_HISSO</name>
<evidence type="ECO:0000313" key="4">
    <source>
        <dbReference type="Proteomes" id="UP000297565"/>
    </source>
</evidence>
<reference evidence="2" key="1">
    <citation type="submission" date="2017-05" db="EMBL/GenBank/DDBJ databases">
        <title>ICEHs1, an integrative conjugative element from clinical isolates of Histophilus somni confers metal and antimicrobial resistance.</title>
        <authorList>
            <person name="Bhatt K."/>
            <person name="Rawlyk N."/>
            <person name="Potter A."/>
            <person name="Liljebjelke K."/>
        </authorList>
    </citation>
    <scope>NUCLEOTIDE SEQUENCE</scope>
    <source>
        <strain evidence="2">AVI 1</strain>
    </source>
</reference>
<dbReference type="EMBL" id="MF136609">
    <property type="protein sequence ID" value="AUV65119.1"/>
    <property type="molecule type" value="Genomic_DNA"/>
</dbReference>
<sequence>MFLANQLLAITIATSAVLTNARLAILAVAFWIAILPCARLATAVGVWVFDDVVHNNSPN</sequence>
<evidence type="ECO:0000256" key="1">
    <source>
        <dbReference type="SAM" id="Phobius"/>
    </source>
</evidence>
<feature type="transmembrane region" description="Helical" evidence="1">
    <location>
        <begin position="25"/>
        <end position="49"/>
    </location>
</feature>
<dbReference type="GeneID" id="31488039"/>
<evidence type="ECO:0000313" key="2">
    <source>
        <dbReference type="EMBL" id="AUV65119.1"/>
    </source>
</evidence>
<evidence type="ECO:0000313" key="3">
    <source>
        <dbReference type="EMBL" id="TEW23597.1"/>
    </source>
</evidence>
<gene>
    <name evidence="3" type="ORF">E2R48_10990</name>
    <name evidence="2" type="ORF">ICEHS1_63</name>
</gene>
<dbReference type="EMBL" id="SNRV01000173">
    <property type="protein sequence ID" value="TEW23597.1"/>
    <property type="molecule type" value="Genomic_DNA"/>
</dbReference>
<keyword evidence="1" id="KW-0812">Transmembrane</keyword>
<dbReference type="RefSeq" id="WP_010787307.1">
    <property type="nucleotide sequence ID" value="NZ_CP042984.1"/>
</dbReference>
<proteinExistence type="predicted"/>
<reference evidence="3 4" key="2">
    <citation type="submission" date="2019-03" db="EMBL/GenBank/DDBJ databases">
        <title>Horizontal Gene Transfer Machinery in Histophilus somni.</title>
        <authorList>
            <person name="Mostafa Nazari M."/>
            <person name="Liljebjelke K."/>
        </authorList>
    </citation>
    <scope>NUCLEOTIDE SEQUENCE [LARGE SCALE GENOMIC DNA]</scope>
    <source>
        <strain evidence="3 4">UOC-EPH-KLM-04</strain>
    </source>
</reference>
<keyword evidence="1" id="KW-1133">Transmembrane helix</keyword>
<organism evidence="2">
    <name type="scientific">Histophilus somni</name>
    <name type="common">Haemophilus somnus</name>
    <dbReference type="NCBI Taxonomy" id="731"/>
    <lineage>
        <taxon>Bacteria</taxon>
        <taxon>Pseudomonadati</taxon>
        <taxon>Pseudomonadota</taxon>
        <taxon>Gammaproteobacteria</taxon>
        <taxon>Pasteurellales</taxon>
        <taxon>Pasteurellaceae</taxon>
        <taxon>Histophilus</taxon>
    </lineage>
</organism>